<reference evidence="1" key="1">
    <citation type="submission" date="2020-08" db="EMBL/GenBank/DDBJ databases">
        <title>Genome sequencing and assembly of the red palm weevil Rhynchophorus ferrugineus.</title>
        <authorList>
            <person name="Dias G.B."/>
            <person name="Bergman C.M."/>
            <person name="Manee M."/>
        </authorList>
    </citation>
    <scope>NUCLEOTIDE SEQUENCE</scope>
    <source>
        <strain evidence="1">AA-2017</strain>
        <tissue evidence="1">Whole larva</tissue>
    </source>
</reference>
<protein>
    <submittedName>
        <fullName evidence="1">Uncharacterized protein</fullName>
    </submittedName>
</protein>
<name>A0A834II49_RHYFE</name>
<proteinExistence type="predicted"/>
<dbReference type="Proteomes" id="UP000625711">
    <property type="component" value="Unassembled WGS sequence"/>
</dbReference>
<gene>
    <name evidence="1" type="ORF">GWI33_007793</name>
</gene>
<dbReference type="EMBL" id="JAACXV010000379">
    <property type="protein sequence ID" value="KAF7278988.1"/>
    <property type="molecule type" value="Genomic_DNA"/>
</dbReference>
<dbReference type="AlphaFoldDB" id="A0A834II49"/>
<sequence length="110" mass="12117">MQNPLRNRRGRNGIVGLDISPYENSLSRAAAVQNKAEIVKCLLKRFKSFRGASSAGLPDLVGGTGTFSYVVQRDVVLRRAAGSHRTSFTSYPLAIYWPSTTEFAPLDIQE</sequence>
<evidence type="ECO:0000313" key="1">
    <source>
        <dbReference type="EMBL" id="KAF7278988.1"/>
    </source>
</evidence>
<organism evidence="1 2">
    <name type="scientific">Rhynchophorus ferrugineus</name>
    <name type="common">Red palm weevil</name>
    <name type="synonym">Curculio ferrugineus</name>
    <dbReference type="NCBI Taxonomy" id="354439"/>
    <lineage>
        <taxon>Eukaryota</taxon>
        <taxon>Metazoa</taxon>
        <taxon>Ecdysozoa</taxon>
        <taxon>Arthropoda</taxon>
        <taxon>Hexapoda</taxon>
        <taxon>Insecta</taxon>
        <taxon>Pterygota</taxon>
        <taxon>Neoptera</taxon>
        <taxon>Endopterygota</taxon>
        <taxon>Coleoptera</taxon>
        <taxon>Polyphaga</taxon>
        <taxon>Cucujiformia</taxon>
        <taxon>Curculionidae</taxon>
        <taxon>Dryophthorinae</taxon>
        <taxon>Rhynchophorus</taxon>
    </lineage>
</organism>
<keyword evidence="2" id="KW-1185">Reference proteome</keyword>
<comment type="caution">
    <text evidence="1">The sequence shown here is derived from an EMBL/GenBank/DDBJ whole genome shotgun (WGS) entry which is preliminary data.</text>
</comment>
<evidence type="ECO:0000313" key="2">
    <source>
        <dbReference type="Proteomes" id="UP000625711"/>
    </source>
</evidence>
<accession>A0A834II49</accession>